<evidence type="ECO:0000313" key="3">
    <source>
        <dbReference type="WBParaSite" id="ALUE_0000635801-mRNA-1"/>
    </source>
</evidence>
<evidence type="ECO:0000313" key="2">
    <source>
        <dbReference type="Proteomes" id="UP000036681"/>
    </source>
</evidence>
<protein>
    <submittedName>
        <fullName evidence="3">Uncharacterized protein</fullName>
    </submittedName>
</protein>
<sequence length="81" mass="8756">MPTCAESTHGAARTGCESSPCSPTTGNSIEHYYYRTRLYESQPNAAIRPQLFNTTGSKPNTTVGGQIALQQETTCDTAKKQ</sequence>
<keyword evidence="2" id="KW-1185">Reference proteome</keyword>
<evidence type="ECO:0000256" key="1">
    <source>
        <dbReference type="SAM" id="MobiDB-lite"/>
    </source>
</evidence>
<dbReference type="WBParaSite" id="ALUE_0000635801-mRNA-1">
    <property type="protein sequence ID" value="ALUE_0000635801-mRNA-1"/>
    <property type="gene ID" value="ALUE_0000635801"/>
</dbReference>
<accession>A0A0M3HUB0</accession>
<organism evidence="2 3">
    <name type="scientific">Ascaris lumbricoides</name>
    <name type="common">Giant roundworm</name>
    <dbReference type="NCBI Taxonomy" id="6252"/>
    <lineage>
        <taxon>Eukaryota</taxon>
        <taxon>Metazoa</taxon>
        <taxon>Ecdysozoa</taxon>
        <taxon>Nematoda</taxon>
        <taxon>Chromadorea</taxon>
        <taxon>Rhabditida</taxon>
        <taxon>Spirurina</taxon>
        <taxon>Ascaridomorpha</taxon>
        <taxon>Ascaridoidea</taxon>
        <taxon>Ascarididae</taxon>
        <taxon>Ascaris</taxon>
    </lineage>
</organism>
<dbReference type="AlphaFoldDB" id="A0A0M3HUB0"/>
<proteinExistence type="predicted"/>
<name>A0A0M3HUB0_ASCLU</name>
<feature type="region of interest" description="Disordered" evidence="1">
    <location>
        <begin position="1"/>
        <end position="25"/>
    </location>
</feature>
<feature type="compositionally biased region" description="Polar residues" evidence="1">
    <location>
        <begin position="16"/>
        <end position="25"/>
    </location>
</feature>
<dbReference type="Proteomes" id="UP000036681">
    <property type="component" value="Unplaced"/>
</dbReference>
<reference evidence="3" key="1">
    <citation type="submission" date="2017-02" db="UniProtKB">
        <authorList>
            <consortium name="WormBaseParasite"/>
        </authorList>
    </citation>
    <scope>IDENTIFICATION</scope>
</reference>